<proteinExistence type="predicted"/>
<dbReference type="EMBL" id="MCGT01000001">
    <property type="protein sequence ID" value="ORX63035.1"/>
    <property type="molecule type" value="Genomic_DNA"/>
</dbReference>
<comment type="caution">
    <text evidence="1">The sequence shown here is derived from an EMBL/GenBank/DDBJ whole genome shotgun (WGS) entry which is preliminary data.</text>
</comment>
<evidence type="ECO:0000313" key="1">
    <source>
        <dbReference type="EMBL" id="ORX63035.1"/>
    </source>
</evidence>
<organism evidence="1 2">
    <name type="scientific">Hesseltinella vesiculosa</name>
    <dbReference type="NCBI Taxonomy" id="101127"/>
    <lineage>
        <taxon>Eukaryota</taxon>
        <taxon>Fungi</taxon>
        <taxon>Fungi incertae sedis</taxon>
        <taxon>Mucoromycota</taxon>
        <taxon>Mucoromycotina</taxon>
        <taxon>Mucoromycetes</taxon>
        <taxon>Mucorales</taxon>
        <taxon>Cunninghamellaceae</taxon>
        <taxon>Hesseltinella</taxon>
    </lineage>
</organism>
<dbReference type="AlphaFoldDB" id="A0A1X2GYD1"/>
<evidence type="ECO:0000313" key="2">
    <source>
        <dbReference type="Proteomes" id="UP000242146"/>
    </source>
</evidence>
<reference evidence="1 2" key="1">
    <citation type="submission" date="2016-07" db="EMBL/GenBank/DDBJ databases">
        <title>Pervasive Adenine N6-methylation of Active Genes in Fungi.</title>
        <authorList>
            <consortium name="DOE Joint Genome Institute"/>
            <person name="Mondo S.J."/>
            <person name="Dannebaum R.O."/>
            <person name="Kuo R.C."/>
            <person name="Labutti K."/>
            <person name="Haridas S."/>
            <person name="Kuo A."/>
            <person name="Salamov A."/>
            <person name="Ahrendt S.R."/>
            <person name="Lipzen A."/>
            <person name="Sullivan W."/>
            <person name="Andreopoulos W.B."/>
            <person name="Clum A."/>
            <person name="Lindquist E."/>
            <person name="Daum C."/>
            <person name="Ramamoorthy G.K."/>
            <person name="Gryganskyi A."/>
            <person name="Culley D."/>
            <person name="Magnuson J.K."/>
            <person name="James T.Y."/>
            <person name="O'Malley M.A."/>
            <person name="Stajich J.E."/>
            <person name="Spatafora J.W."/>
            <person name="Visel A."/>
            <person name="Grigoriev I.V."/>
        </authorList>
    </citation>
    <scope>NUCLEOTIDE SEQUENCE [LARGE SCALE GENOMIC DNA]</scope>
    <source>
        <strain evidence="1 2">NRRL 3301</strain>
    </source>
</reference>
<sequence>METLSSPALDVTTQTGPTFPQLRQVRSKFNALSTYRRCRASTNVASPLNLQPSSVWTVSDHDSPQQKASQERIGSSLLQHVATAVIRHHQNATLEKDAVEGCIDQCKETCACRTILRRILDLFSDEAAPMRIIANDKLNVELTLLADVVANGNAAINKQRIVQLEKK</sequence>
<dbReference type="OrthoDB" id="2283943at2759"/>
<name>A0A1X2GYD1_9FUNG</name>
<gene>
    <name evidence="1" type="ORF">DM01DRAFT_1403425</name>
</gene>
<accession>A0A1X2GYD1</accession>
<dbReference type="Proteomes" id="UP000242146">
    <property type="component" value="Unassembled WGS sequence"/>
</dbReference>
<keyword evidence="2" id="KW-1185">Reference proteome</keyword>
<protein>
    <submittedName>
        <fullName evidence="1">Uncharacterized protein</fullName>
    </submittedName>
</protein>